<evidence type="ECO:0000313" key="5">
    <source>
        <dbReference type="Proteomes" id="UP001476798"/>
    </source>
</evidence>
<evidence type="ECO:0000313" key="4">
    <source>
        <dbReference type="EMBL" id="MEQ2186664.1"/>
    </source>
</evidence>
<dbReference type="Pfam" id="PF04621">
    <property type="entry name" value="ETS_PEA3_N"/>
    <property type="match status" value="1"/>
</dbReference>
<keyword evidence="5" id="KW-1185">Reference proteome</keyword>
<feature type="domain" description="PEA3-type ETS-domain transcription factor N-terminal" evidence="3">
    <location>
        <begin position="1"/>
        <end position="66"/>
    </location>
</feature>
<reference evidence="4 5" key="1">
    <citation type="submission" date="2021-06" db="EMBL/GenBank/DDBJ databases">
        <authorList>
            <person name="Palmer J.M."/>
        </authorList>
    </citation>
    <scope>NUCLEOTIDE SEQUENCE [LARGE SCALE GENOMIC DNA]</scope>
    <source>
        <strain evidence="4 5">GA_2019</strain>
        <tissue evidence="4">Muscle</tissue>
    </source>
</reference>
<feature type="non-terminal residue" evidence="4">
    <location>
        <position position="80"/>
    </location>
</feature>
<evidence type="ECO:0000256" key="2">
    <source>
        <dbReference type="SAM" id="MobiDB-lite"/>
    </source>
</evidence>
<protein>
    <recommendedName>
        <fullName evidence="3">PEA3-type ETS-domain transcription factor N-terminal domain-containing protein</fullName>
    </recommendedName>
</protein>
<dbReference type="EMBL" id="JAHRIO010085013">
    <property type="protein sequence ID" value="MEQ2186664.1"/>
    <property type="molecule type" value="Genomic_DNA"/>
</dbReference>
<comment type="caution">
    <text evidence="4">The sequence shown here is derived from an EMBL/GenBank/DDBJ whole genome shotgun (WGS) entry which is preliminary data.</text>
</comment>
<accession>A0ABV0PT17</accession>
<organism evidence="4 5">
    <name type="scientific">Goodea atripinnis</name>
    <dbReference type="NCBI Taxonomy" id="208336"/>
    <lineage>
        <taxon>Eukaryota</taxon>
        <taxon>Metazoa</taxon>
        <taxon>Chordata</taxon>
        <taxon>Craniata</taxon>
        <taxon>Vertebrata</taxon>
        <taxon>Euteleostomi</taxon>
        <taxon>Actinopterygii</taxon>
        <taxon>Neopterygii</taxon>
        <taxon>Teleostei</taxon>
        <taxon>Neoteleostei</taxon>
        <taxon>Acanthomorphata</taxon>
        <taxon>Ovalentaria</taxon>
        <taxon>Atherinomorphae</taxon>
        <taxon>Cyprinodontiformes</taxon>
        <taxon>Goodeidae</taxon>
        <taxon>Goodea</taxon>
    </lineage>
</organism>
<dbReference type="InterPro" id="IPR006715">
    <property type="entry name" value="ETS_PEA3_N"/>
</dbReference>
<evidence type="ECO:0000256" key="1">
    <source>
        <dbReference type="ARBA" id="ARBA00023242"/>
    </source>
</evidence>
<sequence length="80" mass="9255">MARDSRPIYQRQLSEPSIPFPPQGFKQEYPDPLFEHPAMMGAPLPHGYPASMMIKQEPRDFTYDSGFKIWKLMSEVDVVP</sequence>
<proteinExistence type="predicted"/>
<gene>
    <name evidence="4" type="ORF">GOODEAATRI_030910</name>
</gene>
<dbReference type="Proteomes" id="UP001476798">
    <property type="component" value="Unassembled WGS sequence"/>
</dbReference>
<keyword evidence="1" id="KW-0539">Nucleus</keyword>
<name>A0ABV0PT17_9TELE</name>
<feature type="region of interest" description="Disordered" evidence="2">
    <location>
        <begin position="1"/>
        <end position="24"/>
    </location>
</feature>
<evidence type="ECO:0000259" key="3">
    <source>
        <dbReference type="Pfam" id="PF04621"/>
    </source>
</evidence>